<reference evidence="5" key="1">
    <citation type="journal article" date="2017" name="Protist">
        <title>Diversity of the Photosynthetic Paulinella Species, with the Description of Paulinella micropora sp. nov. and the Chromatophore Genome Sequence for strain KR01.</title>
        <authorList>
            <person name="Lhee D."/>
            <person name="Yang E.C."/>
            <person name="Kim J.I."/>
            <person name="Nakayama T."/>
            <person name="Zuccarello G."/>
            <person name="Andersen R.A."/>
            <person name="Yoon H.S."/>
        </authorList>
    </citation>
    <scope>NUCLEOTIDE SEQUENCE</scope>
    <source>
        <strain evidence="6">FK01</strain>
        <strain evidence="5">KR01</strain>
    </source>
</reference>
<organism evidence="5">
    <name type="scientific">Paulinella micropora</name>
    <dbReference type="NCBI Taxonomy" id="1928728"/>
    <lineage>
        <taxon>Eukaryota</taxon>
        <taxon>Sar</taxon>
        <taxon>Rhizaria</taxon>
        <taxon>Cercozoa</taxon>
        <taxon>Imbricatea</taxon>
        <taxon>Silicofilosea</taxon>
        <taxon>Euglyphida</taxon>
        <taxon>Paulinellidae</taxon>
        <taxon>Paulinella</taxon>
    </lineage>
</organism>
<accession>A0A1L5YD65</accession>
<dbReference type="AlphaFoldDB" id="A0A1L5YD65"/>
<geneLocation type="plastid" evidence="5"/>
<dbReference type="EMBL" id="KY124271">
    <property type="protein sequence ID" value="AQX45407.1"/>
    <property type="molecule type" value="Genomic_DNA"/>
</dbReference>
<keyword evidence="2" id="KW-0479">Metal-binding</keyword>
<dbReference type="Proteomes" id="UP000503178">
    <property type="component" value="Chromatophore Pltd"/>
</dbReference>
<evidence type="ECO:0000256" key="2">
    <source>
        <dbReference type="ARBA" id="ARBA00022723"/>
    </source>
</evidence>
<dbReference type="Gene3D" id="3.40.50.10310">
    <property type="entry name" value="Creatininase"/>
    <property type="match status" value="1"/>
</dbReference>
<dbReference type="InterPro" id="IPR024087">
    <property type="entry name" value="Creatininase-like_sf"/>
</dbReference>
<dbReference type="PANTHER" id="PTHR35005">
    <property type="entry name" value="3-DEHYDRO-SCYLLO-INOSOSE HYDROLASE"/>
    <property type="match status" value="1"/>
</dbReference>
<keyword evidence="3" id="KW-0378">Hydrolase</keyword>
<dbReference type="Pfam" id="PF02633">
    <property type="entry name" value="Creatininase"/>
    <property type="match status" value="1"/>
</dbReference>
<reference evidence="7 8" key="2">
    <citation type="submission" date="2019-06" db="EMBL/GenBank/DDBJ databases">
        <title>A hidden player of endosymbiotic evolution: DNA virus triggered massive gene transfer.</title>
        <authorList>
            <person name="Matsuo M."/>
            <person name="Katahata A."/>
            <person name="Tachikawa M."/>
            <person name="Minakuchi Y."/>
            <person name="Noguchi H."/>
            <person name="Toyoda A."/>
            <person name="Fujiyama A."/>
            <person name="Suzuki Y."/>
            <person name="Satoh S."/>
            <person name="Nakayama T."/>
            <person name="Kamikawa R."/>
            <person name="Nomura M."/>
            <person name="Inagaki Y."/>
            <person name="Ishida K."/>
            <person name="Obokata J."/>
        </authorList>
    </citation>
    <scope>NUCLEOTIDE SEQUENCE [LARGE SCALE GENOMIC DNA]</scope>
    <source>
        <strain evidence="7 8">MYN1</strain>
    </source>
</reference>
<dbReference type="SUPFAM" id="SSF102215">
    <property type="entry name" value="Creatininase"/>
    <property type="match status" value="1"/>
</dbReference>
<gene>
    <name evidence="7" type="primary">MYN1_Chr_803</name>
    <name evidence="5" type="ORF">PCKR_880</name>
    <name evidence="6" type="ORF">PFK_880</name>
    <name evidence="7" type="ORF">PMYN1_Chma822</name>
</gene>
<protein>
    <submittedName>
        <fullName evidence="5">Creatininase</fullName>
    </submittedName>
</protein>
<dbReference type="EMBL" id="LC490351">
    <property type="protein sequence ID" value="BBL86627.1"/>
    <property type="molecule type" value="Genomic_DNA"/>
</dbReference>
<evidence type="ECO:0000313" key="7">
    <source>
        <dbReference type="EMBL" id="BBL86627.1"/>
    </source>
</evidence>
<keyword evidence="4" id="KW-0862">Zinc</keyword>
<sequence length="268" mass="29526">MPGRRLEWMSWPEIQEAGVQPGSTVVWPFGAVEQHGPHLPVCTDACFAEVVLDAVMARIKPNRPIWRLPLQMIGFSPEHEAFPGTLSLSAELILNMVEQVGNQLSRSGFERLILFNAHGGQISLLQVAARQLRARRPSLGVLPCFLWSGPEGISSLLPEPERYEGLHAGLAETSLMLYLQANQVGNIKQWDGVRDCPTPPLDPPNGWSLEGKVPNAWLTSDISATGVIGDSRQANALLGEQLFNLLVDGWLARFESLLDSSWPPRRIS</sequence>
<proteinExistence type="predicted"/>
<keyword evidence="5" id="KW-0934">Plastid</keyword>
<dbReference type="GO" id="GO:0046872">
    <property type="term" value="F:metal ion binding"/>
    <property type="evidence" value="ECO:0007669"/>
    <property type="project" value="UniProtKB-KW"/>
</dbReference>
<evidence type="ECO:0000313" key="6">
    <source>
        <dbReference type="EMBL" id="AQX45407.1"/>
    </source>
</evidence>
<dbReference type="GO" id="GO:0009231">
    <property type="term" value="P:riboflavin biosynthetic process"/>
    <property type="evidence" value="ECO:0007669"/>
    <property type="project" value="TreeGrafter"/>
</dbReference>
<name>A0A1L5YD65_9EUKA</name>
<dbReference type="EMBL" id="KX897545">
    <property type="protein sequence ID" value="APP88640.1"/>
    <property type="molecule type" value="Genomic_DNA"/>
</dbReference>
<evidence type="ECO:0000256" key="3">
    <source>
        <dbReference type="ARBA" id="ARBA00022801"/>
    </source>
</evidence>
<evidence type="ECO:0000256" key="1">
    <source>
        <dbReference type="ARBA" id="ARBA00001947"/>
    </source>
</evidence>
<evidence type="ECO:0000256" key="4">
    <source>
        <dbReference type="ARBA" id="ARBA00022833"/>
    </source>
</evidence>
<dbReference type="InterPro" id="IPR003785">
    <property type="entry name" value="Creatininase/forma_Hydrolase"/>
</dbReference>
<dbReference type="PANTHER" id="PTHR35005:SF1">
    <property type="entry name" value="2-AMINO-5-FORMYLAMINO-6-RIBOSYLAMINOPYRIMIDIN-4(3H)-ONE 5'-MONOPHOSPHATE DEFORMYLASE"/>
    <property type="match status" value="1"/>
</dbReference>
<keyword evidence="8" id="KW-1185">Reference proteome</keyword>
<dbReference type="GO" id="GO:0016811">
    <property type="term" value="F:hydrolase activity, acting on carbon-nitrogen (but not peptide) bonds, in linear amides"/>
    <property type="evidence" value="ECO:0007669"/>
    <property type="project" value="TreeGrafter"/>
</dbReference>
<comment type="cofactor">
    <cofactor evidence="1">
        <name>Zn(2+)</name>
        <dbReference type="ChEBI" id="CHEBI:29105"/>
    </cofactor>
</comment>
<evidence type="ECO:0000313" key="5">
    <source>
        <dbReference type="EMBL" id="APP88640.1"/>
    </source>
</evidence>
<evidence type="ECO:0000313" key="8">
    <source>
        <dbReference type="Proteomes" id="UP000503178"/>
    </source>
</evidence>